<evidence type="ECO:0000259" key="2">
    <source>
        <dbReference type="Pfam" id="PF07883"/>
    </source>
</evidence>
<proteinExistence type="predicted"/>
<keyword evidence="4" id="KW-1185">Reference proteome</keyword>
<organism evidence="3 4">
    <name type="scientific">Mycolicibacterium hodleri</name>
    <dbReference type="NCBI Taxonomy" id="49897"/>
    <lineage>
        <taxon>Bacteria</taxon>
        <taxon>Bacillati</taxon>
        <taxon>Actinomycetota</taxon>
        <taxon>Actinomycetes</taxon>
        <taxon>Mycobacteriales</taxon>
        <taxon>Mycobacteriaceae</taxon>
        <taxon>Mycolicibacterium</taxon>
    </lineage>
</organism>
<dbReference type="Gene3D" id="2.60.120.10">
    <property type="entry name" value="Jelly Rolls"/>
    <property type="match status" value="1"/>
</dbReference>
<dbReference type="Proteomes" id="UP000315759">
    <property type="component" value="Unassembled WGS sequence"/>
</dbReference>
<dbReference type="EMBL" id="VIFX01000133">
    <property type="protein sequence ID" value="TQR80389.1"/>
    <property type="molecule type" value="Genomic_DNA"/>
</dbReference>
<dbReference type="InterPro" id="IPR014710">
    <property type="entry name" value="RmlC-like_jellyroll"/>
</dbReference>
<evidence type="ECO:0000313" key="3">
    <source>
        <dbReference type="EMBL" id="TQR80389.1"/>
    </source>
</evidence>
<reference evidence="3 4" key="1">
    <citation type="submission" date="2018-10" db="EMBL/GenBank/DDBJ databases">
        <title>Draft genome of Mycobacterium hodleri strain B.</title>
        <authorList>
            <person name="Amande T.J."/>
            <person name="Mcgenity T.J."/>
        </authorList>
    </citation>
    <scope>NUCLEOTIDE SEQUENCE [LARGE SCALE GENOMIC DNA]</scope>
    <source>
        <strain evidence="3 4">B</strain>
    </source>
</reference>
<dbReference type="InterPro" id="IPR011051">
    <property type="entry name" value="RmlC_Cupin_sf"/>
</dbReference>
<comment type="caution">
    <text evidence="3">The sequence shown here is derived from an EMBL/GenBank/DDBJ whole genome shotgun (WGS) entry which is preliminary data.</text>
</comment>
<feature type="domain" description="Cupin type-2" evidence="2">
    <location>
        <begin position="52"/>
        <end position="123"/>
    </location>
</feature>
<dbReference type="Pfam" id="PF07883">
    <property type="entry name" value="Cupin_2"/>
    <property type="match status" value="1"/>
</dbReference>
<dbReference type="SUPFAM" id="SSF51182">
    <property type="entry name" value="RmlC-like cupins"/>
    <property type="match status" value="1"/>
</dbReference>
<dbReference type="RefSeq" id="WP_142556173.1">
    <property type="nucleotide sequence ID" value="NZ_VIFX01000133.1"/>
</dbReference>
<sequence>MHTLRCLVVATVAIASALASAAAASATPSTGVDATTLSQATVDGHDYVTKEITIAPGGSTGWHWHPGRVFGVIRSGTLTHDLSDCSVDGIFAAGAPITEGSGPDHVHVGRNLGSEPVVMWVVYIDEAGAPLTVDAPNPGCPFE</sequence>
<accession>A0A544VQD8</accession>
<feature type="signal peptide" evidence="1">
    <location>
        <begin position="1"/>
        <end position="21"/>
    </location>
</feature>
<feature type="chain" id="PRO_5039145585" evidence="1">
    <location>
        <begin position="22"/>
        <end position="143"/>
    </location>
</feature>
<dbReference type="AlphaFoldDB" id="A0A544VQD8"/>
<evidence type="ECO:0000256" key="1">
    <source>
        <dbReference type="SAM" id="SignalP"/>
    </source>
</evidence>
<dbReference type="InterPro" id="IPR013096">
    <property type="entry name" value="Cupin_2"/>
</dbReference>
<name>A0A544VQD8_9MYCO</name>
<gene>
    <name evidence="3" type="ORF">D8S82_33465</name>
</gene>
<evidence type="ECO:0000313" key="4">
    <source>
        <dbReference type="Proteomes" id="UP000315759"/>
    </source>
</evidence>
<keyword evidence="1" id="KW-0732">Signal</keyword>
<protein>
    <submittedName>
        <fullName evidence="3">Cupin domain-containing protein</fullName>
    </submittedName>
</protein>